<feature type="domain" description="HTH cro/C1-type" evidence="1">
    <location>
        <begin position="35"/>
        <end position="89"/>
    </location>
</feature>
<accession>A0A4V3JC21</accession>
<dbReference type="GO" id="GO:0003677">
    <property type="term" value="F:DNA binding"/>
    <property type="evidence" value="ECO:0007669"/>
    <property type="project" value="InterPro"/>
</dbReference>
<organism evidence="3 4">
    <name type="scientific">Leptospira selangorensis</name>
    <dbReference type="NCBI Taxonomy" id="2484982"/>
    <lineage>
        <taxon>Bacteria</taxon>
        <taxon>Pseudomonadati</taxon>
        <taxon>Spirochaetota</taxon>
        <taxon>Spirochaetia</taxon>
        <taxon>Leptospirales</taxon>
        <taxon>Leptospiraceae</taxon>
        <taxon>Leptospira</taxon>
    </lineage>
</organism>
<evidence type="ECO:0000313" key="4">
    <source>
        <dbReference type="Proteomes" id="UP000297832"/>
    </source>
</evidence>
<dbReference type="EMBL" id="RQGV01000005">
    <property type="protein sequence ID" value="TGM15265.1"/>
    <property type="molecule type" value="Genomic_DNA"/>
</dbReference>
<dbReference type="OrthoDB" id="337567at2"/>
<reference evidence="3 4" key="2">
    <citation type="journal article" date="2019" name="PLoS Negl. Trop. Dis.">
        <title>Revisiting the worldwide diversity of Leptospira species in the environment.</title>
        <authorList>
            <person name="Vincent A.T."/>
            <person name="Schiettekatte O."/>
            <person name="Bourhy P."/>
            <person name="Veyrier F.J."/>
            <person name="Picardeau M."/>
        </authorList>
    </citation>
    <scope>NUCLEOTIDE SEQUENCE [LARGE SCALE GENOMIC DNA]</scope>
    <source>
        <strain evidence="3 4">201702405</strain>
        <strain evidence="2">201702406</strain>
    </source>
</reference>
<proteinExistence type="predicted"/>
<dbReference type="PROSITE" id="PS50943">
    <property type="entry name" value="HTH_CROC1"/>
    <property type="match status" value="1"/>
</dbReference>
<dbReference type="SUPFAM" id="SSF47413">
    <property type="entry name" value="lambda repressor-like DNA-binding domains"/>
    <property type="match status" value="1"/>
</dbReference>
<evidence type="ECO:0000313" key="5">
    <source>
        <dbReference type="Proteomes" id="UP000298057"/>
    </source>
</evidence>
<dbReference type="Proteomes" id="UP000298057">
    <property type="component" value="Unassembled WGS sequence"/>
</dbReference>
<evidence type="ECO:0000313" key="2">
    <source>
        <dbReference type="EMBL" id="TGM11876.1"/>
    </source>
</evidence>
<keyword evidence="5" id="KW-1185">Reference proteome</keyword>
<dbReference type="Pfam" id="PF01381">
    <property type="entry name" value="HTH_3"/>
    <property type="match status" value="1"/>
</dbReference>
<sequence>MSDLNKYINKRKKKDPKFAENFETGFNDFKIGLYLRELRIKKGFTQEDLAVRLKTKKSVISRMENHAEDIRLSTLEKVAKVLGKKLHISIR</sequence>
<dbReference type="RefSeq" id="WP_135629114.1">
    <property type="nucleotide sequence ID" value="NZ_RQES01000016.1"/>
</dbReference>
<dbReference type="InterPro" id="IPR010982">
    <property type="entry name" value="Lambda_DNA-bd_dom_sf"/>
</dbReference>
<dbReference type="Proteomes" id="UP000297832">
    <property type="component" value="Unassembled WGS sequence"/>
</dbReference>
<reference evidence="2" key="1">
    <citation type="submission" date="2018-10" db="EMBL/GenBank/DDBJ databases">
        <authorList>
            <person name="Vincent A.T."/>
            <person name="Schiettekatte O."/>
            <person name="Bourhy P."/>
            <person name="Veyrier F.J."/>
            <person name="Picardeau M."/>
        </authorList>
    </citation>
    <scope>NUCLEOTIDE SEQUENCE</scope>
    <source>
        <strain evidence="2">201702406</strain>
    </source>
</reference>
<dbReference type="CDD" id="cd00093">
    <property type="entry name" value="HTH_XRE"/>
    <property type="match status" value="1"/>
</dbReference>
<evidence type="ECO:0000259" key="1">
    <source>
        <dbReference type="PROSITE" id="PS50943"/>
    </source>
</evidence>
<dbReference type="EMBL" id="RQGU01000161">
    <property type="protein sequence ID" value="TGM11876.1"/>
    <property type="molecule type" value="Genomic_DNA"/>
</dbReference>
<comment type="caution">
    <text evidence="3">The sequence shown here is derived from an EMBL/GenBank/DDBJ whole genome shotgun (WGS) entry which is preliminary data.</text>
</comment>
<dbReference type="SMART" id="SM00530">
    <property type="entry name" value="HTH_XRE"/>
    <property type="match status" value="1"/>
</dbReference>
<dbReference type="InterPro" id="IPR001387">
    <property type="entry name" value="Cro/C1-type_HTH"/>
</dbReference>
<dbReference type="Gene3D" id="1.10.260.40">
    <property type="entry name" value="lambda repressor-like DNA-binding domains"/>
    <property type="match status" value="1"/>
</dbReference>
<evidence type="ECO:0000313" key="3">
    <source>
        <dbReference type="EMBL" id="TGM15265.1"/>
    </source>
</evidence>
<gene>
    <name evidence="3" type="ORF">EHQ81_02395</name>
    <name evidence="2" type="ORF">EHQ82_20220</name>
</gene>
<name>A0A4V3JC21_9LEPT</name>
<protein>
    <submittedName>
        <fullName evidence="3">XRE family transcriptional regulator</fullName>
    </submittedName>
</protein>
<dbReference type="AlphaFoldDB" id="A0A4V3JC21"/>